<sequence length="251" mass="28206">MEIVLEDSENDEQSILINQSSSSDDENEEEALNLYVALTLSKKRKKIDKRPRVEGFVERIIPGYTAKEFKTHFRLLPTTFDFILRLIGANLNSTKSVAGRKPIPAQNQLLMALWMIATPDRSVCTKFDLGKATAIRAMRRVTHALHKLAPRFIQWPQGRRAIEVMEAFERVSGFPNVIGAIDGTHIEIRSPQGVDHQAYTGCQNDTEKITIPTTTAAARKDFPQETLETTSKEEGETTERTTDPGDHLKTA</sequence>
<feature type="region of interest" description="Disordered" evidence="1">
    <location>
        <begin position="215"/>
        <end position="251"/>
    </location>
</feature>
<dbReference type="Proteomes" id="UP000078492">
    <property type="component" value="Unassembled WGS sequence"/>
</dbReference>
<dbReference type="STRING" id="471704.A0A151JCD1"/>
<feature type="region of interest" description="Disordered" evidence="1">
    <location>
        <begin position="1"/>
        <end position="28"/>
    </location>
</feature>
<feature type="compositionally biased region" description="Acidic residues" evidence="1">
    <location>
        <begin position="1"/>
        <end position="12"/>
    </location>
</feature>
<evidence type="ECO:0000313" key="2">
    <source>
        <dbReference type="EMBL" id="KYN22678.1"/>
    </source>
</evidence>
<reference evidence="2 3" key="1">
    <citation type="submission" date="2015-09" db="EMBL/GenBank/DDBJ databases">
        <title>Trachymyrmex cornetzi WGS genome.</title>
        <authorList>
            <person name="Nygaard S."/>
            <person name="Hu H."/>
            <person name="Boomsma J."/>
            <person name="Zhang G."/>
        </authorList>
    </citation>
    <scope>NUCLEOTIDE SEQUENCE [LARGE SCALE GENOMIC DNA]</scope>
    <source>
        <strain evidence="2">Tcor2-1</strain>
        <tissue evidence="2">Whole body</tissue>
    </source>
</reference>
<dbReference type="EMBL" id="KQ979080">
    <property type="protein sequence ID" value="KYN22678.1"/>
    <property type="molecule type" value="Genomic_DNA"/>
</dbReference>
<organism evidence="2 3">
    <name type="scientific">Trachymyrmex cornetzi</name>
    <dbReference type="NCBI Taxonomy" id="471704"/>
    <lineage>
        <taxon>Eukaryota</taxon>
        <taxon>Metazoa</taxon>
        <taxon>Ecdysozoa</taxon>
        <taxon>Arthropoda</taxon>
        <taxon>Hexapoda</taxon>
        <taxon>Insecta</taxon>
        <taxon>Pterygota</taxon>
        <taxon>Neoptera</taxon>
        <taxon>Endopterygota</taxon>
        <taxon>Hymenoptera</taxon>
        <taxon>Apocrita</taxon>
        <taxon>Aculeata</taxon>
        <taxon>Formicoidea</taxon>
        <taxon>Formicidae</taxon>
        <taxon>Myrmicinae</taxon>
        <taxon>Trachymyrmex</taxon>
    </lineage>
</organism>
<keyword evidence="3" id="KW-1185">Reference proteome</keyword>
<proteinExistence type="predicted"/>
<feature type="compositionally biased region" description="Basic and acidic residues" evidence="1">
    <location>
        <begin position="230"/>
        <end position="251"/>
    </location>
</feature>
<evidence type="ECO:0000256" key="1">
    <source>
        <dbReference type="SAM" id="MobiDB-lite"/>
    </source>
</evidence>
<protein>
    <submittedName>
        <fullName evidence="2">Putative nuclease HARBI1</fullName>
    </submittedName>
</protein>
<accession>A0A151JCD1</accession>
<gene>
    <name evidence="2" type="ORF">ALC57_04915</name>
</gene>
<evidence type="ECO:0000313" key="3">
    <source>
        <dbReference type="Proteomes" id="UP000078492"/>
    </source>
</evidence>
<name>A0A151JCD1_9HYME</name>
<dbReference type="AlphaFoldDB" id="A0A151JCD1"/>